<comment type="cofactor">
    <cofactor evidence="6">
        <name>[2Fe-2S] cluster</name>
        <dbReference type="ChEBI" id="CHEBI:190135"/>
    </cofactor>
</comment>
<dbReference type="RefSeq" id="WP_193427933.1">
    <property type="nucleotide sequence ID" value="NZ_CBCSIP010000142.1"/>
</dbReference>
<evidence type="ECO:0000313" key="10">
    <source>
        <dbReference type="Proteomes" id="UP001516472"/>
    </source>
</evidence>
<dbReference type="PANTHER" id="PTHR10134">
    <property type="entry name" value="CYTOCHROME B-C1 COMPLEX SUBUNIT RIESKE, MITOCHONDRIAL"/>
    <property type="match status" value="1"/>
</dbReference>
<dbReference type="PROSITE" id="PS51296">
    <property type="entry name" value="RIESKE"/>
    <property type="match status" value="1"/>
</dbReference>
<reference evidence="9 10" key="1">
    <citation type="submission" date="2020-02" db="EMBL/GenBank/DDBJ databases">
        <authorList>
            <person name="Babadi Z.K."/>
            <person name="Risdian C."/>
            <person name="Ebrahimipour G.H."/>
            <person name="Wink J."/>
        </authorList>
    </citation>
    <scope>NUCLEOTIDE SEQUENCE [LARGE SCALE GENOMIC DNA]</scope>
    <source>
        <strain evidence="9 10">ZKHCc1 1396</strain>
    </source>
</reference>
<dbReference type="InterPro" id="IPR017941">
    <property type="entry name" value="Rieske_2Fe-2S"/>
</dbReference>
<keyword evidence="2" id="KW-0479">Metal-binding</keyword>
<evidence type="ECO:0000256" key="2">
    <source>
        <dbReference type="ARBA" id="ARBA00022723"/>
    </source>
</evidence>
<proteinExistence type="predicted"/>
<dbReference type="InterPro" id="IPR005805">
    <property type="entry name" value="Rieske_Fe-S_prot_C"/>
</dbReference>
<dbReference type="SUPFAM" id="SSF50022">
    <property type="entry name" value="ISP domain"/>
    <property type="match status" value="1"/>
</dbReference>
<evidence type="ECO:0000256" key="7">
    <source>
        <dbReference type="SAM" id="MobiDB-lite"/>
    </source>
</evidence>
<dbReference type="InterPro" id="IPR036922">
    <property type="entry name" value="Rieske_2Fe-2S_sf"/>
</dbReference>
<comment type="caution">
    <text evidence="9">The sequence shown here is derived from an EMBL/GenBank/DDBJ whole genome shotgun (WGS) entry which is preliminary data.</text>
</comment>
<keyword evidence="10" id="KW-1185">Reference proteome</keyword>
<evidence type="ECO:0000256" key="5">
    <source>
        <dbReference type="ARBA" id="ARBA00023157"/>
    </source>
</evidence>
<dbReference type="EMBL" id="JAAIYO010000006">
    <property type="protein sequence ID" value="MBE4750731.1"/>
    <property type="molecule type" value="Genomic_DNA"/>
</dbReference>
<accession>A0ABR9PS36</accession>
<evidence type="ECO:0000256" key="6">
    <source>
        <dbReference type="ARBA" id="ARBA00034078"/>
    </source>
</evidence>
<gene>
    <name evidence="9" type="ORF">G4177_21405</name>
</gene>
<name>A0ABR9PS36_9BACT</name>
<dbReference type="CDD" id="cd03467">
    <property type="entry name" value="Rieske"/>
    <property type="match status" value="1"/>
</dbReference>
<keyword evidence="4" id="KW-0411">Iron-sulfur</keyword>
<feature type="region of interest" description="Disordered" evidence="7">
    <location>
        <begin position="55"/>
        <end position="82"/>
    </location>
</feature>
<dbReference type="Gene3D" id="2.102.10.10">
    <property type="entry name" value="Rieske [2Fe-2S] iron-sulphur domain"/>
    <property type="match status" value="1"/>
</dbReference>
<dbReference type="InterPro" id="IPR014349">
    <property type="entry name" value="Rieske_Fe-S_prot"/>
</dbReference>
<dbReference type="Pfam" id="PF00355">
    <property type="entry name" value="Rieske"/>
    <property type="match status" value="1"/>
</dbReference>
<evidence type="ECO:0000259" key="8">
    <source>
        <dbReference type="PROSITE" id="PS51296"/>
    </source>
</evidence>
<keyword evidence="1" id="KW-0001">2Fe-2S</keyword>
<evidence type="ECO:0000313" key="9">
    <source>
        <dbReference type="EMBL" id="MBE4750731.1"/>
    </source>
</evidence>
<evidence type="ECO:0000256" key="1">
    <source>
        <dbReference type="ARBA" id="ARBA00022714"/>
    </source>
</evidence>
<evidence type="ECO:0000256" key="3">
    <source>
        <dbReference type="ARBA" id="ARBA00023004"/>
    </source>
</evidence>
<organism evidence="9 10">
    <name type="scientific">Corallococcus soli</name>
    <dbReference type="NCBI Taxonomy" id="2710757"/>
    <lineage>
        <taxon>Bacteria</taxon>
        <taxon>Pseudomonadati</taxon>
        <taxon>Myxococcota</taxon>
        <taxon>Myxococcia</taxon>
        <taxon>Myxococcales</taxon>
        <taxon>Cystobacterineae</taxon>
        <taxon>Myxococcaceae</taxon>
        <taxon>Corallococcus</taxon>
    </lineage>
</organism>
<feature type="domain" description="Rieske" evidence="8">
    <location>
        <begin position="85"/>
        <end position="185"/>
    </location>
</feature>
<dbReference type="Proteomes" id="UP001516472">
    <property type="component" value="Unassembled WGS sequence"/>
</dbReference>
<protein>
    <submittedName>
        <fullName evidence="9">Rieske 2Fe-2S domain-containing protein</fullName>
    </submittedName>
</protein>
<evidence type="ECO:0000256" key="4">
    <source>
        <dbReference type="ARBA" id="ARBA00023014"/>
    </source>
</evidence>
<sequence>MKTPEAGGVDHHSAPELTEAAGVDRRAALRTLLRGTCALAALGCGTDWRDAVVLPGPDPEAAPDAGASPAVCGDAGPPGTPGEGWVEVPLSEHPALREPGGHGHLRVPSALLDVVVVHSADGCYRAVWRTCTHGDCAVDWDGPLGVVECPCHGSRFGLDGQVVRGPASRPLAAFRTLRVGDSLFLLRPR</sequence>
<keyword evidence="5" id="KW-1015">Disulfide bond</keyword>
<dbReference type="PRINTS" id="PR00162">
    <property type="entry name" value="RIESKE"/>
</dbReference>
<keyword evidence="3" id="KW-0408">Iron</keyword>